<dbReference type="AlphaFoldDB" id="A0AA39ULY5"/>
<feature type="signal peptide" evidence="1">
    <location>
        <begin position="1"/>
        <end position="23"/>
    </location>
</feature>
<dbReference type="Proteomes" id="UP001175227">
    <property type="component" value="Unassembled WGS sequence"/>
</dbReference>
<proteinExistence type="predicted"/>
<dbReference type="EMBL" id="JAUEPR010000002">
    <property type="protein sequence ID" value="KAK0488489.1"/>
    <property type="molecule type" value="Genomic_DNA"/>
</dbReference>
<comment type="caution">
    <text evidence="2">The sequence shown here is derived from an EMBL/GenBank/DDBJ whole genome shotgun (WGS) entry which is preliminary data.</text>
</comment>
<evidence type="ECO:0000313" key="3">
    <source>
        <dbReference type="Proteomes" id="UP001175227"/>
    </source>
</evidence>
<reference evidence="2" key="1">
    <citation type="submission" date="2023-06" db="EMBL/GenBank/DDBJ databases">
        <authorList>
            <consortium name="Lawrence Berkeley National Laboratory"/>
            <person name="Ahrendt S."/>
            <person name="Sahu N."/>
            <person name="Indic B."/>
            <person name="Wong-Bajracharya J."/>
            <person name="Merenyi Z."/>
            <person name="Ke H.-M."/>
            <person name="Monk M."/>
            <person name="Kocsube S."/>
            <person name="Drula E."/>
            <person name="Lipzen A."/>
            <person name="Balint B."/>
            <person name="Henrissat B."/>
            <person name="Andreopoulos B."/>
            <person name="Martin F.M."/>
            <person name="Harder C.B."/>
            <person name="Rigling D."/>
            <person name="Ford K.L."/>
            <person name="Foster G.D."/>
            <person name="Pangilinan J."/>
            <person name="Papanicolaou A."/>
            <person name="Barry K."/>
            <person name="LaButti K."/>
            <person name="Viragh M."/>
            <person name="Koriabine M."/>
            <person name="Yan M."/>
            <person name="Riley R."/>
            <person name="Champramary S."/>
            <person name="Plett K.L."/>
            <person name="Tsai I.J."/>
            <person name="Slot J."/>
            <person name="Sipos G."/>
            <person name="Plett J."/>
            <person name="Nagy L.G."/>
            <person name="Grigoriev I.V."/>
        </authorList>
    </citation>
    <scope>NUCLEOTIDE SEQUENCE</scope>
    <source>
        <strain evidence="2">ICMP 16352</strain>
    </source>
</reference>
<keyword evidence="3" id="KW-1185">Reference proteome</keyword>
<gene>
    <name evidence="2" type="ORF">IW261DRAFT_352863</name>
</gene>
<protein>
    <recommendedName>
        <fullName evidence="4">Secreted protein</fullName>
    </recommendedName>
</protein>
<feature type="chain" id="PRO_5041374768" description="Secreted protein" evidence="1">
    <location>
        <begin position="24"/>
        <end position="115"/>
    </location>
</feature>
<evidence type="ECO:0000256" key="1">
    <source>
        <dbReference type="SAM" id="SignalP"/>
    </source>
</evidence>
<organism evidence="2 3">
    <name type="scientific">Armillaria novae-zelandiae</name>
    <dbReference type="NCBI Taxonomy" id="153914"/>
    <lineage>
        <taxon>Eukaryota</taxon>
        <taxon>Fungi</taxon>
        <taxon>Dikarya</taxon>
        <taxon>Basidiomycota</taxon>
        <taxon>Agaricomycotina</taxon>
        <taxon>Agaricomycetes</taxon>
        <taxon>Agaricomycetidae</taxon>
        <taxon>Agaricales</taxon>
        <taxon>Marasmiineae</taxon>
        <taxon>Physalacriaceae</taxon>
        <taxon>Armillaria</taxon>
    </lineage>
</organism>
<sequence>MSIFRRSFLLCGLIHLSLYPTSSERTMAMRQPVETLQKMFCLKPHATSPISLCSGSVRYRRRRKTFGRLNIYPIFLTVPKYSHPSWLFHGTRQDTWSGRAYTHFGKKRREVPGSI</sequence>
<evidence type="ECO:0000313" key="2">
    <source>
        <dbReference type="EMBL" id="KAK0488489.1"/>
    </source>
</evidence>
<evidence type="ECO:0008006" key="4">
    <source>
        <dbReference type="Google" id="ProtNLM"/>
    </source>
</evidence>
<accession>A0AA39ULY5</accession>
<keyword evidence="1" id="KW-0732">Signal</keyword>
<name>A0AA39ULY5_9AGAR</name>